<feature type="compositionally biased region" description="Basic residues" evidence="4">
    <location>
        <begin position="114"/>
        <end position="129"/>
    </location>
</feature>
<dbReference type="SUPFAM" id="SSF50199">
    <property type="entry name" value="Staphylococcal nuclease"/>
    <property type="match status" value="1"/>
</dbReference>
<dbReference type="GO" id="GO:0003676">
    <property type="term" value="F:nucleic acid binding"/>
    <property type="evidence" value="ECO:0007669"/>
    <property type="project" value="InterPro"/>
</dbReference>
<evidence type="ECO:0000256" key="2">
    <source>
        <dbReference type="ARBA" id="ARBA00022759"/>
    </source>
</evidence>
<dbReference type="PROSITE" id="PS50830">
    <property type="entry name" value="TNASE_3"/>
    <property type="match status" value="1"/>
</dbReference>
<evidence type="ECO:0000313" key="6">
    <source>
        <dbReference type="EMBL" id="TCT17978.1"/>
    </source>
</evidence>
<dbReference type="InterPro" id="IPR035437">
    <property type="entry name" value="SNase_OB-fold_sf"/>
</dbReference>
<evidence type="ECO:0000313" key="7">
    <source>
        <dbReference type="Proteomes" id="UP000295717"/>
    </source>
</evidence>
<dbReference type="PANTHER" id="PTHR12302:SF3">
    <property type="entry name" value="SERINE_THREONINE-PROTEIN KINASE 31"/>
    <property type="match status" value="1"/>
</dbReference>
<dbReference type="AlphaFoldDB" id="A0A4R3MUL4"/>
<dbReference type="GO" id="GO:0016787">
    <property type="term" value="F:hydrolase activity"/>
    <property type="evidence" value="ECO:0007669"/>
    <property type="project" value="UniProtKB-KW"/>
</dbReference>
<dbReference type="Gene3D" id="2.40.50.90">
    <property type="match status" value="1"/>
</dbReference>
<evidence type="ECO:0000256" key="4">
    <source>
        <dbReference type="SAM" id="MobiDB-lite"/>
    </source>
</evidence>
<dbReference type="PANTHER" id="PTHR12302">
    <property type="entry name" value="EBNA2 BINDING PROTEIN P100"/>
    <property type="match status" value="1"/>
</dbReference>
<keyword evidence="1" id="KW-0540">Nuclease</keyword>
<evidence type="ECO:0000256" key="1">
    <source>
        <dbReference type="ARBA" id="ARBA00022722"/>
    </source>
</evidence>
<comment type="caution">
    <text evidence="6">The sequence shown here is derived from an EMBL/GenBank/DDBJ whole genome shotgun (WGS) entry which is preliminary data.</text>
</comment>
<name>A0A4R3MUL4_9GAMM</name>
<feature type="domain" description="TNase-like" evidence="5">
    <location>
        <begin position="1"/>
        <end position="86"/>
    </location>
</feature>
<dbReference type="GO" id="GO:0004519">
    <property type="term" value="F:endonuclease activity"/>
    <property type="evidence" value="ECO:0007669"/>
    <property type="project" value="UniProtKB-KW"/>
</dbReference>
<dbReference type="Pfam" id="PF00565">
    <property type="entry name" value="SNase"/>
    <property type="match status" value="1"/>
</dbReference>
<dbReference type="PROSITE" id="PS01284">
    <property type="entry name" value="TNASE_2"/>
    <property type="match status" value="1"/>
</dbReference>
<dbReference type="Proteomes" id="UP000295717">
    <property type="component" value="Unassembled WGS sequence"/>
</dbReference>
<reference evidence="6 7" key="1">
    <citation type="submission" date="2019-03" db="EMBL/GenBank/DDBJ databases">
        <title>Genomic Encyclopedia of Type Strains, Phase IV (KMG-IV): sequencing the most valuable type-strain genomes for metagenomic binning, comparative biology and taxonomic classification.</title>
        <authorList>
            <person name="Goeker M."/>
        </authorList>
    </citation>
    <scope>NUCLEOTIDE SEQUENCE [LARGE SCALE GENOMIC DNA]</scope>
    <source>
        <strain evidence="6 7">DSM 13587</strain>
    </source>
</reference>
<dbReference type="InterPro" id="IPR002071">
    <property type="entry name" value="Thermonucl_AS"/>
</dbReference>
<sequence length="143" mass="17119">MGQRPWGQESRDYLRRIIPQQINLREHDRDRYGRIVGEVFGHAGQSLNLALVEAGQAAVYPRYCRESRYFEAQERARAARRGIWEQDGEHQTPWTWRRVRQFLLAITRSDANRHSKPFPKKQQRDRRDRRHDAEHHKIAVGPR</sequence>
<feature type="region of interest" description="Disordered" evidence="4">
    <location>
        <begin position="108"/>
        <end position="143"/>
    </location>
</feature>
<evidence type="ECO:0000256" key="3">
    <source>
        <dbReference type="ARBA" id="ARBA00022801"/>
    </source>
</evidence>
<evidence type="ECO:0000259" key="5">
    <source>
        <dbReference type="PROSITE" id="PS50830"/>
    </source>
</evidence>
<gene>
    <name evidence="6" type="ORF">EDC35_11616</name>
</gene>
<protein>
    <submittedName>
        <fullName evidence="6">Nuclease-like protein</fullName>
    </submittedName>
</protein>
<organism evidence="6 7">
    <name type="scientific">Thiobaca trueperi</name>
    <dbReference type="NCBI Taxonomy" id="127458"/>
    <lineage>
        <taxon>Bacteria</taxon>
        <taxon>Pseudomonadati</taxon>
        <taxon>Pseudomonadota</taxon>
        <taxon>Gammaproteobacteria</taxon>
        <taxon>Chromatiales</taxon>
        <taxon>Chromatiaceae</taxon>
        <taxon>Thiobaca</taxon>
    </lineage>
</organism>
<accession>A0A4R3MUL4</accession>
<dbReference type="SMART" id="SM00318">
    <property type="entry name" value="SNc"/>
    <property type="match status" value="1"/>
</dbReference>
<keyword evidence="7" id="KW-1185">Reference proteome</keyword>
<keyword evidence="2" id="KW-0255">Endonuclease</keyword>
<proteinExistence type="predicted"/>
<keyword evidence="3" id="KW-0378">Hydrolase</keyword>
<dbReference type="OrthoDB" id="6867997at2"/>
<dbReference type="RefSeq" id="WP_132978702.1">
    <property type="nucleotide sequence ID" value="NZ_SMAO01000016.1"/>
</dbReference>
<dbReference type="InterPro" id="IPR016071">
    <property type="entry name" value="Staphylococal_nuclease_OB-fold"/>
</dbReference>
<dbReference type="EMBL" id="SMAO01000016">
    <property type="protein sequence ID" value="TCT17978.1"/>
    <property type="molecule type" value="Genomic_DNA"/>
</dbReference>